<dbReference type="EMBL" id="SWBM01000002">
    <property type="protein sequence ID" value="TKC17004.1"/>
    <property type="molecule type" value="Genomic_DNA"/>
</dbReference>
<dbReference type="OrthoDB" id="9771846at2"/>
<accession>A0A4U1D476</accession>
<dbReference type="PANTHER" id="PTHR34136:SF1">
    <property type="entry name" value="UDP-N-ACETYL-D-MANNOSAMINURONIC ACID TRANSFERASE"/>
    <property type="match status" value="1"/>
</dbReference>
<name>A0A4U1D476_9BACI</name>
<proteinExistence type="inferred from homology"/>
<dbReference type="GO" id="GO:0047244">
    <property type="term" value="F:N-acetylglucosaminyldiphosphoundecaprenol N-acetyl-beta-D-mannosaminyltransferase activity"/>
    <property type="evidence" value="ECO:0007669"/>
    <property type="project" value="UniProtKB-UniRule"/>
</dbReference>
<comment type="pathway">
    <text evidence="5">Cell wall biogenesis; teichoic acid biosynthesis.</text>
</comment>
<dbReference type="CDD" id="cd06533">
    <property type="entry name" value="Glyco_transf_WecG_TagA"/>
    <property type="match status" value="1"/>
</dbReference>
<keyword evidence="7" id="KW-1185">Reference proteome</keyword>
<dbReference type="EC" id="2.4.1.187" evidence="5"/>
<reference evidence="6 7" key="1">
    <citation type="journal article" date="2011" name="J. Microbiol.">
        <title>Bacillus kyonggiensis sp. nov., isolated from soil of a lettuce field.</title>
        <authorList>
            <person name="Dong K."/>
            <person name="Lee S."/>
        </authorList>
    </citation>
    <scope>NUCLEOTIDE SEQUENCE [LARGE SCALE GENOMIC DNA]</scope>
    <source>
        <strain evidence="6 7">NB22</strain>
    </source>
</reference>
<evidence type="ECO:0000256" key="5">
    <source>
        <dbReference type="HAMAP-Rule" id="MF_02070"/>
    </source>
</evidence>
<comment type="caution">
    <text evidence="6">The sequence shown here is derived from an EMBL/GenBank/DDBJ whole genome shotgun (WGS) entry which is preliminary data.</text>
</comment>
<keyword evidence="3 5" id="KW-0777">Teichoic acid biosynthesis</keyword>
<evidence type="ECO:0000313" key="7">
    <source>
        <dbReference type="Proteomes" id="UP000307756"/>
    </source>
</evidence>
<dbReference type="InterPro" id="IPR034714">
    <property type="entry name" value="TagA_TarA"/>
</dbReference>
<comment type="catalytic activity">
    <reaction evidence="5">
        <text>UDP-N-acetyl-alpha-D-mannosamine + N-acetyl-alpha-D-glucosaminyl-di-trans,octa-cis-undecaprenyl diphosphate = N-acetyl-beta-D-mannosaminyl-(1-&gt;4)-N-acetyl-alpha-D-glucosaminyl di-trans,octa-cis-undecaprenyl diphosphate + UDP + H(+)</text>
        <dbReference type="Rhea" id="RHEA:16053"/>
        <dbReference type="ChEBI" id="CHEBI:15378"/>
        <dbReference type="ChEBI" id="CHEBI:58223"/>
        <dbReference type="ChEBI" id="CHEBI:62959"/>
        <dbReference type="ChEBI" id="CHEBI:68623"/>
        <dbReference type="ChEBI" id="CHEBI:132210"/>
        <dbReference type="EC" id="2.4.1.187"/>
    </reaction>
</comment>
<dbReference type="GO" id="GO:0071555">
    <property type="term" value="P:cell wall organization"/>
    <property type="evidence" value="ECO:0007669"/>
    <property type="project" value="UniProtKB-KW"/>
</dbReference>
<keyword evidence="1 5" id="KW-0328">Glycosyltransferase</keyword>
<evidence type="ECO:0000256" key="2">
    <source>
        <dbReference type="ARBA" id="ARBA00022679"/>
    </source>
</evidence>
<evidence type="ECO:0000256" key="4">
    <source>
        <dbReference type="ARBA" id="ARBA00023316"/>
    </source>
</evidence>
<dbReference type="NCBIfam" id="TIGR00696">
    <property type="entry name" value="wecG_tagA_cpsF"/>
    <property type="match status" value="1"/>
</dbReference>
<gene>
    <name evidence="6" type="ORF">FA727_13175</name>
</gene>
<dbReference type="InterPro" id="IPR004629">
    <property type="entry name" value="WecG_TagA_CpsF"/>
</dbReference>
<dbReference type="PANTHER" id="PTHR34136">
    <property type="match status" value="1"/>
</dbReference>
<protein>
    <recommendedName>
        <fullName evidence="5">N-acetylglucosaminyldiphosphoundecaprenol N-acetyl-beta-D-mannosaminyltransferase</fullName>
        <ecNumber evidence="5">2.4.1.187</ecNumber>
    </recommendedName>
    <alternativeName>
        <fullName evidence="5">N-acetylmannosaminyltransferase</fullName>
    </alternativeName>
    <alternativeName>
        <fullName evidence="5">UDP-N-acetylmannosamine transferase</fullName>
    </alternativeName>
    <alternativeName>
        <fullName evidence="5">UDP-N-acetylmannosamine:N-acetylglucosaminyl pyrophosphorylundecaprenol N-acetylmannosaminyltransferase</fullName>
    </alternativeName>
</protein>
<keyword evidence="2 5" id="KW-0808">Transferase</keyword>
<dbReference type="Pfam" id="PF03808">
    <property type="entry name" value="Glyco_tran_WecG"/>
    <property type="match status" value="1"/>
</dbReference>
<evidence type="ECO:0000256" key="1">
    <source>
        <dbReference type="ARBA" id="ARBA00022676"/>
    </source>
</evidence>
<sequence length="239" mass="27055">MNKENILGIDVSTLDYDSLVNAINEKIKSNEKMKIIAVNPEKIIMAQKDSSLKELINSSTYQIPDGIGVVLASKLSKGNIQTRVTGIGMMEKLLELANKEEYNIFLYGAKEEVVKEAKEKISETYPDLKITGYINGYCKDNNKIIDEINKSNAQILFVALGSPRQELWIRENAERLNVNVFQGVGGSFDVFSGRVKRAPVIFQKTGLEWFYRLLSQPSRAKRQLALPRFLYEVIKNKTT</sequence>
<keyword evidence="4 5" id="KW-0961">Cell wall biogenesis/degradation</keyword>
<dbReference type="Proteomes" id="UP000307756">
    <property type="component" value="Unassembled WGS sequence"/>
</dbReference>
<dbReference type="AlphaFoldDB" id="A0A4U1D476"/>
<organism evidence="6 7">
    <name type="scientific">Robertmurraya kyonggiensis</name>
    <dbReference type="NCBI Taxonomy" id="1037680"/>
    <lineage>
        <taxon>Bacteria</taxon>
        <taxon>Bacillati</taxon>
        <taxon>Bacillota</taxon>
        <taxon>Bacilli</taxon>
        <taxon>Bacillales</taxon>
        <taxon>Bacillaceae</taxon>
        <taxon>Robertmurraya</taxon>
    </lineage>
</organism>
<dbReference type="UniPathway" id="UPA00632"/>
<evidence type="ECO:0000313" key="6">
    <source>
        <dbReference type="EMBL" id="TKC17004.1"/>
    </source>
</evidence>
<comment type="similarity">
    <text evidence="5">Belongs to the glycosyltransferase 26 family. TagA/TarA subfamily.</text>
</comment>
<comment type="function">
    <text evidence="5">Catalyzes the conversion of GlcNAc-PP-undecaprenol into ManNAc-GlcNAc-PP-undecaprenol, the first committed lipid intermediate in the de novo synthesis of teichoic acid.</text>
</comment>
<evidence type="ECO:0000256" key="3">
    <source>
        <dbReference type="ARBA" id="ARBA00022944"/>
    </source>
</evidence>
<dbReference type="GO" id="GO:0019350">
    <property type="term" value="P:teichoic acid biosynthetic process"/>
    <property type="evidence" value="ECO:0007669"/>
    <property type="project" value="UniProtKB-UniRule"/>
</dbReference>
<dbReference type="HAMAP" id="MF_02070">
    <property type="entry name" value="TagA_TarA"/>
    <property type="match status" value="1"/>
</dbReference>